<dbReference type="HOGENOM" id="CLU_045153_3_1_1"/>
<evidence type="ECO:0000256" key="5">
    <source>
        <dbReference type="ARBA" id="ARBA00022763"/>
    </source>
</evidence>
<comment type="subcellular location">
    <subcellularLocation>
        <location evidence="1 12">Nucleus</location>
    </subcellularLocation>
</comment>
<dbReference type="EMBL" id="DS985247">
    <property type="protein sequence ID" value="EDV23078.1"/>
    <property type="molecule type" value="Genomic_DNA"/>
</dbReference>
<dbReference type="OMA" id="NRINSIC"/>
<protein>
    <recommendedName>
        <fullName evidence="2 12">Non-structural maintenance of chromosomes element 1 homolog</fullName>
        <ecNumber evidence="12">2.3.2.27</ecNumber>
    </recommendedName>
</protein>
<reference evidence="14 15" key="1">
    <citation type="journal article" date="2008" name="Nature">
        <title>The Trichoplax genome and the nature of placozoans.</title>
        <authorList>
            <person name="Srivastava M."/>
            <person name="Begovic E."/>
            <person name="Chapman J."/>
            <person name="Putnam N.H."/>
            <person name="Hellsten U."/>
            <person name="Kawashima T."/>
            <person name="Kuo A."/>
            <person name="Mitros T."/>
            <person name="Salamov A."/>
            <person name="Carpenter M.L."/>
            <person name="Signorovitch A.Y."/>
            <person name="Moreno M.A."/>
            <person name="Kamm K."/>
            <person name="Grimwood J."/>
            <person name="Schmutz J."/>
            <person name="Shapiro H."/>
            <person name="Grigoriev I.V."/>
            <person name="Buss L.W."/>
            <person name="Schierwater B."/>
            <person name="Dellaporta S.L."/>
            <person name="Rokhsar D.S."/>
        </authorList>
    </citation>
    <scope>NUCLEOTIDE SEQUENCE [LARGE SCALE GENOMIC DNA]</scope>
    <source>
        <strain evidence="14 15">Grell-BS-1999</strain>
    </source>
</reference>
<dbReference type="FunFam" id="3.90.1150.220:FF:000001">
    <property type="entry name" value="Non-structural maintenance of chromosomes element 1 homolog"/>
    <property type="match status" value="1"/>
</dbReference>
<proteinExistence type="inferred from homology"/>
<dbReference type="Pfam" id="PF08746">
    <property type="entry name" value="zf-RING-like"/>
    <property type="match status" value="1"/>
</dbReference>
<dbReference type="GeneID" id="6755201"/>
<dbReference type="eggNOG" id="KOG4718">
    <property type="taxonomic scope" value="Eukaryota"/>
</dbReference>
<dbReference type="FunFam" id="3.30.40.10:FF:001794">
    <property type="entry name" value="Uncharacterized protein"/>
    <property type="match status" value="1"/>
</dbReference>
<dbReference type="InterPro" id="IPR011513">
    <property type="entry name" value="Nse1"/>
</dbReference>
<dbReference type="Pfam" id="PF07574">
    <property type="entry name" value="SMC_Nse1"/>
    <property type="match status" value="2"/>
</dbReference>
<evidence type="ECO:0000259" key="13">
    <source>
        <dbReference type="Pfam" id="PF08746"/>
    </source>
</evidence>
<dbReference type="GO" id="GO:0000724">
    <property type="term" value="P:double-strand break repair via homologous recombination"/>
    <property type="evidence" value="ECO:0000318"/>
    <property type="project" value="GO_Central"/>
</dbReference>
<comment type="catalytic activity">
    <reaction evidence="12">
        <text>S-ubiquitinyl-[E2 ubiquitin-conjugating enzyme]-L-cysteine + [acceptor protein]-L-lysine = [E2 ubiquitin-conjugating enzyme]-L-cysteine + N(6)-ubiquitinyl-[acceptor protein]-L-lysine.</text>
        <dbReference type="EC" id="2.3.2.27"/>
    </reaction>
</comment>
<dbReference type="GO" id="GO:0030915">
    <property type="term" value="C:Smc5-Smc6 complex"/>
    <property type="evidence" value="ECO:0000318"/>
    <property type="project" value="GO_Central"/>
</dbReference>
<keyword evidence="10 12" id="KW-0234">DNA repair</keyword>
<evidence type="ECO:0000256" key="9">
    <source>
        <dbReference type="ARBA" id="ARBA00023172"/>
    </source>
</evidence>
<keyword evidence="5 12" id="KW-0227">DNA damage</keyword>
<evidence type="ECO:0000313" key="14">
    <source>
        <dbReference type="EMBL" id="EDV23078.1"/>
    </source>
</evidence>
<dbReference type="KEGG" id="tad:TRIADDRAFT_57981"/>
<feature type="domain" description="Non-structural maintenance of chromosomes element 1 RING C4HC3-type" evidence="13">
    <location>
        <begin position="163"/>
        <end position="203"/>
    </location>
</feature>
<keyword evidence="7 12" id="KW-0833">Ubl conjugation pathway</keyword>
<evidence type="ECO:0000256" key="12">
    <source>
        <dbReference type="RuleBase" id="RU368018"/>
    </source>
</evidence>
<evidence type="ECO:0000256" key="11">
    <source>
        <dbReference type="ARBA" id="ARBA00023242"/>
    </source>
</evidence>
<evidence type="ECO:0000256" key="7">
    <source>
        <dbReference type="ARBA" id="ARBA00022786"/>
    </source>
</evidence>
<evidence type="ECO:0000256" key="3">
    <source>
        <dbReference type="ARBA" id="ARBA00022679"/>
    </source>
</evidence>
<name>B3S2D3_TRIAD</name>
<keyword evidence="15" id="KW-1185">Reference proteome</keyword>
<evidence type="ECO:0000256" key="10">
    <source>
        <dbReference type="ARBA" id="ARBA00023204"/>
    </source>
</evidence>
<dbReference type="GO" id="GO:0005634">
    <property type="term" value="C:nucleus"/>
    <property type="evidence" value="ECO:0000318"/>
    <property type="project" value="GO_Central"/>
</dbReference>
<keyword evidence="8 12" id="KW-0862">Zinc</keyword>
<dbReference type="STRING" id="10228.B3S2D3"/>
<dbReference type="PhylomeDB" id="B3S2D3"/>
<dbReference type="FunCoup" id="B3S2D3">
    <property type="interactions" value="1442"/>
</dbReference>
<dbReference type="Gene3D" id="3.30.40.10">
    <property type="entry name" value="Zinc/RING finger domain, C3HC4 (zinc finger)"/>
    <property type="match status" value="1"/>
</dbReference>
<dbReference type="InterPro" id="IPR014857">
    <property type="entry name" value="Nse1_RING_C4HC3-type"/>
</dbReference>
<dbReference type="EC" id="2.3.2.27" evidence="12"/>
<comment type="subunit">
    <text evidence="12">Component of the Smc5-Smc6 complex.</text>
</comment>
<dbReference type="PANTHER" id="PTHR20973:SF0">
    <property type="entry name" value="NON-STRUCTURAL MAINTENANCE OF CHROMOSOMES ELEMENT 1 HOMOLOG"/>
    <property type="match status" value="1"/>
</dbReference>
<keyword evidence="3 12" id="KW-0808">Transferase</keyword>
<organism evidence="14 15">
    <name type="scientific">Trichoplax adhaerens</name>
    <name type="common">Trichoplax reptans</name>
    <dbReference type="NCBI Taxonomy" id="10228"/>
    <lineage>
        <taxon>Eukaryota</taxon>
        <taxon>Metazoa</taxon>
        <taxon>Placozoa</taxon>
        <taxon>Uniplacotomia</taxon>
        <taxon>Trichoplacea</taxon>
        <taxon>Trichoplacidae</taxon>
        <taxon>Trichoplax</taxon>
    </lineage>
</organism>
<comment type="similarity">
    <text evidence="12">Belongs to the NSE1 family.</text>
</comment>
<evidence type="ECO:0000256" key="4">
    <source>
        <dbReference type="ARBA" id="ARBA00022723"/>
    </source>
</evidence>
<evidence type="ECO:0000256" key="1">
    <source>
        <dbReference type="ARBA" id="ARBA00004123"/>
    </source>
</evidence>
<dbReference type="Gene3D" id="3.90.1150.220">
    <property type="match status" value="1"/>
</dbReference>
<evidence type="ECO:0000256" key="8">
    <source>
        <dbReference type="ARBA" id="ARBA00022833"/>
    </source>
</evidence>
<keyword evidence="4 12" id="KW-0479">Metal-binding</keyword>
<dbReference type="RefSeq" id="XP_002113988.1">
    <property type="nucleotide sequence ID" value="XM_002113952.1"/>
</dbReference>
<evidence type="ECO:0000256" key="6">
    <source>
        <dbReference type="ARBA" id="ARBA00022771"/>
    </source>
</evidence>
<dbReference type="PANTHER" id="PTHR20973">
    <property type="entry name" value="NON-SMC ELEMENT 1-RELATED"/>
    <property type="match status" value="1"/>
</dbReference>
<dbReference type="CTD" id="6755201"/>
<dbReference type="GO" id="GO:0004842">
    <property type="term" value="F:ubiquitin-protein transferase activity"/>
    <property type="evidence" value="ECO:0000318"/>
    <property type="project" value="GO_Central"/>
</dbReference>
<evidence type="ECO:0000256" key="2">
    <source>
        <dbReference type="ARBA" id="ARBA00019422"/>
    </source>
</evidence>
<dbReference type="OrthoDB" id="185455at2759"/>
<gene>
    <name evidence="14" type="ORF">TRIADDRAFT_57981</name>
</gene>
<dbReference type="GO" id="GO:0061630">
    <property type="term" value="F:ubiquitin protein ligase activity"/>
    <property type="evidence" value="ECO:0007669"/>
    <property type="project" value="UniProtKB-EC"/>
</dbReference>
<keyword evidence="6 12" id="KW-0863">Zinc-finger</keyword>
<dbReference type="GO" id="GO:0008270">
    <property type="term" value="F:zinc ion binding"/>
    <property type="evidence" value="ECO:0007669"/>
    <property type="project" value="UniProtKB-KW"/>
</dbReference>
<dbReference type="InterPro" id="IPR013083">
    <property type="entry name" value="Znf_RING/FYVE/PHD"/>
</dbReference>
<accession>B3S2D3</accession>
<dbReference type="AlphaFoldDB" id="B3S2D3"/>
<dbReference type="InParanoid" id="B3S2D3"/>
<keyword evidence="9 12" id="KW-0233">DNA recombination</keyword>
<keyword evidence="11 12" id="KW-0539">Nucleus</keyword>
<evidence type="ECO:0000313" key="15">
    <source>
        <dbReference type="Proteomes" id="UP000009022"/>
    </source>
</evidence>
<sequence>MVNRKLLQLSLQSLMAHGCLEEKETKALIQKCCQSCEENFSNDIFRSIIKEINTRIKKFSFEIRHGACEDDDGQVYYCYLEQVVASPDGLVIENTILQAREQFTARAAQRSLARSLSHLVKEFLDRLVCDKWLSRTEDKEYHLGPRSLLDLLPFLQNRINSICSICSSLAIRAQQCPSCLSKAHVHCLSRFASGRNFIKCPHCDEDWKWKDCD</sequence>
<dbReference type="Proteomes" id="UP000009022">
    <property type="component" value="Unassembled WGS sequence"/>
</dbReference>